<evidence type="ECO:0000259" key="1">
    <source>
        <dbReference type="Pfam" id="PF08387"/>
    </source>
</evidence>
<comment type="caution">
    <text evidence="2">The sequence shown here is derived from an EMBL/GenBank/DDBJ whole genome shotgun (WGS) entry which is preliminary data.</text>
</comment>
<accession>A0AAV7DZA3</accession>
<protein>
    <recommendedName>
        <fullName evidence="1">FBD domain-containing protein</fullName>
    </recommendedName>
</protein>
<dbReference type="Proteomes" id="UP000825729">
    <property type="component" value="Unassembled WGS sequence"/>
</dbReference>
<name>A0AAV7DZA3_ARIFI</name>
<proteinExistence type="predicted"/>
<feature type="domain" description="FBD" evidence="1">
    <location>
        <begin position="84"/>
        <end position="124"/>
    </location>
</feature>
<evidence type="ECO:0000313" key="2">
    <source>
        <dbReference type="EMBL" id="KAG9441703.1"/>
    </source>
</evidence>
<organism evidence="2 3">
    <name type="scientific">Aristolochia fimbriata</name>
    <name type="common">White veined hardy Dutchman's pipe vine</name>
    <dbReference type="NCBI Taxonomy" id="158543"/>
    <lineage>
        <taxon>Eukaryota</taxon>
        <taxon>Viridiplantae</taxon>
        <taxon>Streptophyta</taxon>
        <taxon>Embryophyta</taxon>
        <taxon>Tracheophyta</taxon>
        <taxon>Spermatophyta</taxon>
        <taxon>Magnoliopsida</taxon>
        <taxon>Magnoliidae</taxon>
        <taxon>Piperales</taxon>
        <taxon>Aristolochiaceae</taxon>
        <taxon>Aristolochia</taxon>
    </lineage>
</organism>
<dbReference type="EMBL" id="JAINDJ010000007">
    <property type="protein sequence ID" value="KAG9441703.1"/>
    <property type="molecule type" value="Genomic_DNA"/>
</dbReference>
<dbReference type="InterPro" id="IPR006566">
    <property type="entry name" value="FBD"/>
</dbReference>
<keyword evidence="3" id="KW-1185">Reference proteome</keyword>
<evidence type="ECO:0000313" key="3">
    <source>
        <dbReference type="Proteomes" id="UP000825729"/>
    </source>
</evidence>
<reference evidence="2 3" key="1">
    <citation type="submission" date="2021-07" db="EMBL/GenBank/DDBJ databases">
        <title>The Aristolochia fimbriata genome: insights into angiosperm evolution, floral development and chemical biosynthesis.</title>
        <authorList>
            <person name="Jiao Y."/>
        </authorList>
    </citation>
    <scope>NUCLEOTIDE SEQUENCE [LARGE SCALE GENOMIC DNA]</scope>
    <source>
        <strain evidence="2">IBCAS-2021</strain>
        <tissue evidence="2">Leaf</tissue>
    </source>
</reference>
<dbReference type="AlphaFoldDB" id="A0AAV7DZA3"/>
<sequence length="162" mass="19021">MILPPTYLPLHLLKQPQNLEYLTLKTALNRNELPGVVFLVRSYPKLNTITFILQPTVPLSDYTYPFKPVTDREDFWKVDDDQPVLCFQLHLRVVKIENFRGSRNEFDLLRFFLREAKSLRKVILCPALNGVLDMTIFDEYVSAARQVESFERKSNFLDVIIE</sequence>
<gene>
    <name evidence="2" type="ORF">H6P81_017557</name>
</gene>
<dbReference type="Pfam" id="PF08387">
    <property type="entry name" value="FBD"/>
    <property type="match status" value="1"/>
</dbReference>